<sequence>MKKTIVAVMVAASAVLSAQAMAANTAEVTVLGEVNDSSTSCVVTPTGTLNNGIVRLTSVTTSEANAQTANTLFKSQKFGFDVSDCAKGSDKPATGLTVAVTGTTSTNATILDNTADDGAAGIGIGIAKASDGSRVAFDGSQTMDETYTDGEVTSLNYYAGYVKVNDATTVTEGPVKGVATFTIDYTSADA</sequence>
<dbReference type="SUPFAM" id="SSF49401">
    <property type="entry name" value="Bacterial adhesins"/>
    <property type="match status" value="1"/>
</dbReference>
<feature type="chain" id="PRO_5042978126" evidence="5">
    <location>
        <begin position="23"/>
        <end position="190"/>
    </location>
</feature>
<protein>
    <submittedName>
        <fullName evidence="7">Type 1 fimbrial protein</fullName>
    </submittedName>
</protein>
<evidence type="ECO:0000256" key="2">
    <source>
        <dbReference type="ARBA" id="ARBA00006671"/>
    </source>
</evidence>
<evidence type="ECO:0000256" key="1">
    <source>
        <dbReference type="ARBA" id="ARBA00004561"/>
    </source>
</evidence>
<feature type="domain" description="Fimbrial-type adhesion" evidence="6">
    <location>
        <begin position="33"/>
        <end position="185"/>
    </location>
</feature>
<keyword evidence="4" id="KW-0281">Fimbrium</keyword>
<dbReference type="AlphaFoldDB" id="A0AAP9QWH0"/>
<organism evidence="7 8">
    <name type="scientific">Klebsiella aerogenes</name>
    <name type="common">Enterobacter aerogenes</name>
    <dbReference type="NCBI Taxonomy" id="548"/>
    <lineage>
        <taxon>Bacteria</taxon>
        <taxon>Pseudomonadati</taxon>
        <taxon>Pseudomonadota</taxon>
        <taxon>Gammaproteobacteria</taxon>
        <taxon>Enterobacterales</taxon>
        <taxon>Enterobacteriaceae</taxon>
        <taxon>Klebsiella/Raoultella group</taxon>
        <taxon>Klebsiella</taxon>
    </lineage>
</organism>
<feature type="signal peptide" evidence="5">
    <location>
        <begin position="1"/>
        <end position="22"/>
    </location>
</feature>
<comment type="subcellular location">
    <subcellularLocation>
        <location evidence="1">Fimbrium</location>
    </subcellularLocation>
</comment>
<evidence type="ECO:0000256" key="5">
    <source>
        <dbReference type="SAM" id="SignalP"/>
    </source>
</evidence>
<evidence type="ECO:0000313" key="8">
    <source>
        <dbReference type="Proteomes" id="UP000514462"/>
    </source>
</evidence>
<evidence type="ECO:0000256" key="3">
    <source>
        <dbReference type="ARBA" id="ARBA00022729"/>
    </source>
</evidence>
<dbReference type="RefSeq" id="WP_141238371.1">
    <property type="nucleotide sequence ID" value="NZ_CAYAFT010000007.1"/>
</dbReference>
<evidence type="ECO:0000259" key="6">
    <source>
        <dbReference type="Pfam" id="PF00419"/>
    </source>
</evidence>
<proteinExistence type="inferred from homology"/>
<dbReference type="PANTHER" id="PTHR33420">
    <property type="entry name" value="FIMBRIAL SUBUNIT ELFA-RELATED"/>
    <property type="match status" value="1"/>
</dbReference>
<reference evidence="8" key="1">
    <citation type="submission" date="2020-06" db="EMBL/GenBank/DDBJ databases">
        <title>REHAB project genomes.</title>
        <authorList>
            <person name="Shaw L.P."/>
        </authorList>
    </citation>
    <scope>NUCLEOTIDE SEQUENCE [LARGE SCALE GENOMIC DNA]</scope>
    <source>
        <strain evidence="8">RHBSTW-00938</strain>
    </source>
</reference>
<dbReference type="GO" id="GO:0043709">
    <property type="term" value="P:cell adhesion involved in single-species biofilm formation"/>
    <property type="evidence" value="ECO:0007669"/>
    <property type="project" value="TreeGrafter"/>
</dbReference>
<dbReference type="Gene3D" id="2.60.40.1090">
    <property type="entry name" value="Fimbrial-type adhesion domain"/>
    <property type="match status" value="1"/>
</dbReference>
<evidence type="ECO:0000313" key="7">
    <source>
        <dbReference type="EMBL" id="QMR39549.1"/>
    </source>
</evidence>
<name>A0AAP9QWH0_KLEAE</name>
<dbReference type="EMBL" id="CP055904">
    <property type="protein sequence ID" value="QMR39549.1"/>
    <property type="molecule type" value="Genomic_DNA"/>
</dbReference>
<dbReference type="InterPro" id="IPR000259">
    <property type="entry name" value="Adhesion_dom_fimbrial"/>
</dbReference>
<dbReference type="PANTHER" id="PTHR33420:SF3">
    <property type="entry name" value="FIMBRIAL SUBUNIT ELFA"/>
    <property type="match status" value="1"/>
</dbReference>
<dbReference type="Proteomes" id="UP000514462">
    <property type="component" value="Chromosome"/>
</dbReference>
<gene>
    <name evidence="7" type="ORF">HV331_08600</name>
</gene>
<dbReference type="GO" id="GO:0009289">
    <property type="term" value="C:pilus"/>
    <property type="evidence" value="ECO:0007669"/>
    <property type="project" value="UniProtKB-SubCell"/>
</dbReference>
<keyword evidence="3 5" id="KW-0732">Signal</keyword>
<accession>A0AAP9QWH0</accession>
<dbReference type="InterPro" id="IPR036937">
    <property type="entry name" value="Adhesion_dom_fimbrial_sf"/>
</dbReference>
<evidence type="ECO:0000256" key="4">
    <source>
        <dbReference type="ARBA" id="ARBA00023263"/>
    </source>
</evidence>
<dbReference type="InterPro" id="IPR008966">
    <property type="entry name" value="Adhesion_dom_sf"/>
</dbReference>
<comment type="similarity">
    <text evidence="2">Belongs to the fimbrial protein family.</text>
</comment>
<dbReference type="InterPro" id="IPR050263">
    <property type="entry name" value="Bact_Fimbrial_Adh_Pro"/>
</dbReference>
<dbReference type="Pfam" id="PF00419">
    <property type="entry name" value="Fimbrial"/>
    <property type="match status" value="1"/>
</dbReference>